<evidence type="ECO:0000313" key="4">
    <source>
        <dbReference type="Proteomes" id="UP000193922"/>
    </source>
</evidence>
<evidence type="ECO:0000256" key="2">
    <source>
        <dbReference type="SAM" id="Phobius"/>
    </source>
</evidence>
<keyword evidence="4" id="KW-1185">Reference proteome</keyword>
<feature type="transmembrane region" description="Helical" evidence="2">
    <location>
        <begin position="55"/>
        <end position="81"/>
    </location>
</feature>
<evidence type="ECO:0000313" key="3">
    <source>
        <dbReference type="EMBL" id="ORX72978.1"/>
    </source>
</evidence>
<accession>A0A1Y1WI25</accession>
<evidence type="ECO:0000256" key="1">
    <source>
        <dbReference type="SAM" id="MobiDB-lite"/>
    </source>
</evidence>
<sequence length="201" mass="21913">MASAERARQQREQKLFMATLGVGATGALLTAVAIAHRRAAKTARIAGDNMTANVAMKAFGLGTLYAFSVVGFGTALGNYYLKSTEVQSTTLFSERMRNGMKQMLGASMKERMGISDKDEEEELRRMDDKLFERDEVTGKPKIRFARIKSMVGSDDTAEADADGPAKKRMSLGARMRAALGYGKKPKEESAGDSTDARPEQQ</sequence>
<gene>
    <name evidence="3" type="ORF">DL89DRAFT_290761</name>
</gene>
<proteinExistence type="predicted"/>
<dbReference type="OrthoDB" id="5548592at2759"/>
<dbReference type="Proteomes" id="UP000193922">
    <property type="component" value="Unassembled WGS sequence"/>
</dbReference>
<name>A0A1Y1WI25_9FUNG</name>
<keyword evidence="2" id="KW-0472">Membrane</keyword>
<comment type="caution">
    <text evidence="3">The sequence shown here is derived from an EMBL/GenBank/DDBJ whole genome shotgun (WGS) entry which is preliminary data.</text>
</comment>
<dbReference type="EMBL" id="MCFD01000002">
    <property type="protein sequence ID" value="ORX72978.1"/>
    <property type="molecule type" value="Genomic_DNA"/>
</dbReference>
<organism evidence="3 4">
    <name type="scientific">Linderina pennispora</name>
    <dbReference type="NCBI Taxonomy" id="61395"/>
    <lineage>
        <taxon>Eukaryota</taxon>
        <taxon>Fungi</taxon>
        <taxon>Fungi incertae sedis</taxon>
        <taxon>Zoopagomycota</taxon>
        <taxon>Kickxellomycotina</taxon>
        <taxon>Kickxellomycetes</taxon>
        <taxon>Kickxellales</taxon>
        <taxon>Kickxellaceae</taxon>
        <taxon>Linderina</taxon>
    </lineage>
</organism>
<keyword evidence="2" id="KW-1133">Transmembrane helix</keyword>
<reference evidence="3 4" key="1">
    <citation type="submission" date="2016-07" db="EMBL/GenBank/DDBJ databases">
        <title>Pervasive Adenine N6-methylation of Active Genes in Fungi.</title>
        <authorList>
            <consortium name="DOE Joint Genome Institute"/>
            <person name="Mondo S.J."/>
            <person name="Dannebaum R.O."/>
            <person name="Kuo R.C."/>
            <person name="Labutti K."/>
            <person name="Haridas S."/>
            <person name="Kuo A."/>
            <person name="Salamov A."/>
            <person name="Ahrendt S.R."/>
            <person name="Lipzen A."/>
            <person name="Sullivan W."/>
            <person name="Andreopoulos W.B."/>
            <person name="Clum A."/>
            <person name="Lindquist E."/>
            <person name="Daum C."/>
            <person name="Ramamoorthy G.K."/>
            <person name="Gryganskyi A."/>
            <person name="Culley D."/>
            <person name="Magnuson J.K."/>
            <person name="James T.Y."/>
            <person name="O'Malley M.A."/>
            <person name="Stajich J.E."/>
            <person name="Spatafora J.W."/>
            <person name="Visel A."/>
            <person name="Grigoriev I.V."/>
        </authorList>
    </citation>
    <scope>NUCLEOTIDE SEQUENCE [LARGE SCALE GENOMIC DNA]</scope>
    <source>
        <strain evidence="3 4">ATCC 12442</strain>
    </source>
</reference>
<dbReference type="AlphaFoldDB" id="A0A1Y1WI25"/>
<protein>
    <submittedName>
        <fullName evidence="3">Uncharacterized protein</fullName>
    </submittedName>
</protein>
<dbReference type="GeneID" id="63806771"/>
<keyword evidence="2" id="KW-0812">Transmembrane</keyword>
<feature type="compositionally biased region" description="Basic and acidic residues" evidence="1">
    <location>
        <begin position="184"/>
        <end position="201"/>
    </location>
</feature>
<feature type="region of interest" description="Disordered" evidence="1">
    <location>
        <begin position="151"/>
        <end position="201"/>
    </location>
</feature>
<feature type="transmembrane region" description="Helical" evidence="2">
    <location>
        <begin position="15"/>
        <end position="35"/>
    </location>
</feature>
<dbReference type="RefSeq" id="XP_040746318.1">
    <property type="nucleotide sequence ID" value="XM_040890123.1"/>
</dbReference>